<accession>A0ABS9QEM1</accession>
<dbReference type="RefSeq" id="WP_239363665.1">
    <property type="nucleotide sequence ID" value="NZ_JAKREW010000005.1"/>
</dbReference>
<feature type="compositionally biased region" description="Acidic residues" evidence="1">
    <location>
        <begin position="191"/>
        <end position="200"/>
    </location>
</feature>
<dbReference type="EMBL" id="JAKREW010000005">
    <property type="protein sequence ID" value="MCG7505094.1"/>
    <property type="molecule type" value="Genomic_DNA"/>
</dbReference>
<evidence type="ECO:0000256" key="1">
    <source>
        <dbReference type="SAM" id="MobiDB-lite"/>
    </source>
</evidence>
<keyword evidence="3" id="KW-1185">Reference proteome</keyword>
<name>A0ABS9QEM1_9HYPH</name>
<reference evidence="2 3" key="1">
    <citation type="submission" date="2022-02" db="EMBL/GenBank/DDBJ databases">
        <title>Draft genome sequence of Mezorhizobium retamae strain IRAMC:0171 isolated from Retama raetam nodules.</title>
        <authorList>
            <person name="Bengaied R."/>
            <person name="Sbissi I."/>
            <person name="Huber K."/>
            <person name="Ghodbane F."/>
            <person name="Nouioui I."/>
            <person name="Tarhouni M."/>
            <person name="Gtari M."/>
        </authorList>
    </citation>
    <scope>NUCLEOTIDE SEQUENCE [LARGE SCALE GENOMIC DNA]</scope>
    <source>
        <strain evidence="2 3">IRAMC:0171</strain>
    </source>
</reference>
<protein>
    <submittedName>
        <fullName evidence="2">Uncharacterized protein</fullName>
    </submittedName>
</protein>
<gene>
    <name evidence="2" type="ORF">L4923_08670</name>
</gene>
<organism evidence="2 3">
    <name type="scientific">Mesorhizobium retamae</name>
    <dbReference type="NCBI Taxonomy" id="2912854"/>
    <lineage>
        <taxon>Bacteria</taxon>
        <taxon>Pseudomonadati</taxon>
        <taxon>Pseudomonadota</taxon>
        <taxon>Alphaproteobacteria</taxon>
        <taxon>Hyphomicrobiales</taxon>
        <taxon>Phyllobacteriaceae</taxon>
        <taxon>Mesorhizobium</taxon>
    </lineage>
</organism>
<dbReference type="Proteomes" id="UP001201701">
    <property type="component" value="Unassembled WGS sequence"/>
</dbReference>
<evidence type="ECO:0000313" key="2">
    <source>
        <dbReference type="EMBL" id="MCG7505094.1"/>
    </source>
</evidence>
<proteinExistence type="predicted"/>
<evidence type="ECO:0000313" key="3">
    <source>
        <dbReference type="Proteomes" id="UP001201701"/>
    </source>
</evidence>
<sequence length="200" mass="22742">MSTSRSLSAEWPISPAATLGSSVRTKGIEREARARLPWAVRKYLKAETGRLLLRMPEEEAEAFQLASEKISKTVETIEALPVLPREVEDILALSSRERHKWLKDGRLQSIGTRTLKMRGRSKAVTFHVFDPKHIEDVLDRDLPNIWREQDAEEAARNRRRGANKAARTRADKLSQRRGKTGTDGTKLDGWDAFEDEGLLR</sequence>
<feature type="region of interest" description="Disordered" evidence="1">
    <location>
        <begin position="153"/>
        <end position="200"/>
    </location>
</feature>
<comment type="caution">
    <text evidence="2">The sequence shown here is derived from an EMBL/GenBank/DDBJ whole genome shotgun (WGS) entry which is preliminary data.</text>
</comment>